<name>A0A9P5S3V8_9FUNG</name>
<sequence>MSRFIHQSQQLGIPYPAIAHSDQYIPGMTRSPNSCMQLEVTAGSIAITEQWNTRPLNKGNGRGSISMDVKAGPLYTEVSLSIFLKYGNITCGLTDFVGNVVAYAVNGTTSAPITSATKCWTAAGEMVVLSMTTVRFCSGAGSVYHAATSLIGETALFRETEQAMLNATHATNTTTVGFIEYMADGPSVEIAGCLRGLGFLTNVSIAICSYSTASIIIAKSHQFNSTISARFGKALSGNAITTIAAIKHLPTNHTLVPFDLHDASYLAYVY</sequence>
<gene>
    <name evidence="1" type="ORF">BG015_005062</name>
</gene>
<accession>A0A9P5S3V8</accession>
<evidence type="ECO:0000313" key="1">
    <source>
        <dbReference type="EMBL" id="KAF9152575.1"/>
    </source>
</evidence>
<proteinExistence type="predicted"/>
<evidence type="ECO:0000313" key="2">
    <source>
        <dbReference type="Proteomes" id="UP000748756"/>
    </source>
</evidence>
<reference evidence="1" key="1">
    <citation type="journal article" date="2020" name="Fungal Divers.">
        <title>Resolving the Mortierellaceae phylogeny through synthesis of multi-gene phylogenetics and phylogenomics.</title>
        <authorList>
            <person name="Vandepol N."/>
            <person name="Liber J."/>
            <person name="Desiro A."/>
            <person name="Na H."/>
            <person name="Kennedy M."/>
            <person name="Barry K."/>
            <person name="Grigoriev I.V."/>
            <person name="Miller A.N."/>
            <person name="O'Donnell K."/>
            <person name="Stajich J.E."/>
            <person name="Bonito G."/>
        </authorList>
    </citation>
    <scope>NUCLEOTIDE SEQUENCE</scope>
    <source>
        <strain evidence="1">NRRL 6426</strain>
    </source>
</reference>
<dbReference type="AlphaFoldDB" id="A0A9P5S3V8"/>
<dbReference type="Proteomes" id="UP000748756">
    <property type="component" value="Unassembled WGS sequence"/>
</dbReference>
<organism evidence="1 2">
    <name type="scientific">Linnemannia schmuckeri</name>
    <dbReference type="NCBI Taxonomy" id="64567"/>
    <lineage>
        <taxon>Eukaryota</taxon>
        <taxon>Fungi</taxon>
        <taxon>Fungi incertae sedis</taxon>
        <taxon>Mucoromycota</taxon>
        <taxon>Mortierellomycotina</taxon>
        <taxon>Mortierellomycetes</taxon>
        <taxon>Mortierellales</taxon>
        <taxon>Mortierellaceae</taxon>
        <taxon>Linnemannia</taxon>
    </lineage>
</organism>
<keyword evidence="2" id="KW-1185">Reference proteome</keyword>
<dbReference type="EMBL" id="JAAAUQ010000235">
    <property type="protein sequence ID" value="KAF9152575.1"/>
    <property type="molecule type" value="Genomic_DNA"/>
</dbReference>
<protein>
    <submittedName>
        <fullName evidence="1">Uncharacterized protein</fullName>
    </submittedName>
</protein>
<dbReference type="OrthoDB" id="2437556at2759"/>
<comment type="caution">
    <text evidence="1">The sequence shown here is derived from an EMBL/GenBank/DDBJ whole genome shotgun (WGS) entry which is preliminary data.</text>
</comment>